<dbReference type="AlphaFoldDB" id="A0A382BVC5"/>
<dbReference type="PROSITE" id="PS51747">
    <property type="entry name" value="CYT_DCMP_DEAMINASES_2"/>
    <property type="match status" value="1"/>
</dbReference>
<gene>
    <name evidence="6" type="ORF">METZ01_LOCUS170620</name>
</gene>
<keyword evidence="2" id="KW-0479">Metal-binding</keyword>
<name>A0A382BVC5_9ZZZZ</name>
<evidence type="ECO:0000256" key="4">
    <source>
        <dbReference type="ARBA" id="ARBA00022833"/>
    </source>
</evidence>
<evidence type="ECO:0000256" key="2">
    <source>
        <dbReference type="ARBA" id="ARBA00022723"/>
    </source>
</evidence>
<accession>A0A382BVC5</accession>
<proteinExistence type="inferred from homology"/>
<dbReference type="SUPFAM" id="SSF53927">
    <property type="entry name" value="Cytidine deaminase-like"/>
    <property type="match status" value="1"/>
</dbReference>
<dbReference type="EMBL" id="UINC01031548">
    <property type="protein sequence ID" value="SVB17766.1"/>
    <property type="molecule type" value="Genomic_DNA"/>
</dbReference>
<reference evidence="6" key="1">
    <citation type="submission" date="2018-05" db="EMBL/GenBank/DDBJ databases">
        <authorList>
            <person name="Lanie J.A."/>
            <person name="Ng W.-L."/>
            <person name="Kazmierczak K.M."/>
            <person name="Andrzejewski T.M."/>
            <person name="Davidsen T.M."/>
            <person name="Wayne K.J."/>
            <person name="Tettelin H."/>
            <person name="Glass J.I."/>
            <person name="Rusch D."/>
            <person name="Podicherti R."/>
            <person name="Tsui H.-C.T."/>
            <person name="Winkler M.E."/>
        </authorList>
    </citation>
    <scope>NUCLEOTIDE SEQUENCE</scope>
</reference>
<dbReference type="GO" id="GO:0008270">
    <property type="term" value="F:zinc ion binding"/>
    <property type="evidence" value="ECO:0007669"/>
    <property type="project" value="InterPro"/>
</dbReference>
<sequence>VIKGSVWTLEQTINKKWDIYFLVEALLISTRSKDPSTQVGAIIVKPDKRIVSKGYNGLPSAMQDDYIHYNNRELKYDTIIHGEENALIFAKQDLDDCILYTWPFLPCSRCASKMIQAGIKRVVAPMNDVERWKKNLSLSKKSLISCGVTVDEYPKRDVLNELENVVRTIRCKTI</sequence>
<evidence type="ECO:0000313" key="6">
    <source>
        <dbReference type="EMBL" id="SVB17766.1"/>
    </source>
</evidence>
<dbReference type="GO" id="GO:0004132">
    <property type="term" value="F:dCMP deaminase activity"/>
    <property type="evidence" value="ECO:0007669"/>
    <property type="project" value="InterPro"/>
</dbReference>
<keyword evidence="3" id="KW-0378">Hydrolase</keyword>
<protein>
    <recommendedName>
        <fullName evidence="5">CMP/dCMP-type deaminase domain-containing protein</fullName>
    </recommendedName>
</protein>
<dbReference type="PANTHER" id="PTHR11086:SF18">
    <property type="entry name" value="DEOXYCYTIDYLATE DEAMINASE"/>
    <property type="match status" value="1"/>
</dbReference>
<feature type="domain" description="CMP/dCMP-type deaminase" evidence="5">
    <location>
        <begin position="16"/>
        <end position="143"/>
    </location>
</feature>
<dbReference type="PROSITE" id="PS00903">
    <property type="entry name" value="CYT_DCMP_DEAMINASES_1"/>
    <property type="match status" value="1"/>
</dbReference>
<evidence type="ECO:0000256" key="1">
    <source>
        <dbReference type="ARBA" id="ARBA00006576"/>
    </source>
</evidence>
<dbReference type="PANTHER" id="PTHR11086">
    <property type="entry name" value="DEOXYCYTIDYLATE DEAMINASE-RELATED"/>
    <property type="match status" value="1"/>
</dbReference>
<dbReference type="InterPro" id="IPR016473">
    <property type="entry name" value="dCMP_deaminase"/>
</dbReference>
<keyword evidence="4" id="KW-0862">Zinc</keyword>
<evidence type="ECO:0000259" key="5">
    <source>
        <dbReference type="PROSITE" id="PS51747"/>
    </source>
</evidence>
<dbReference type="InterPro" id="IPR015517">
    <property type="entry name" value="dCMP_deaminase-rel"/>
</dbReference>
<dbReference type="InterPro" id="IPR016193">
    <property type="entry name" value="Cytidine_deaminase-like"/>
</dbReference>
<comment type="similarity">
    <text evidence="1">Belongs to the cytidine and deoxycytidylate deaminase family.</text>
</comment>
<dbReference type="InterPro" id="IPR002125">
    <property type="entry name" value="CMP_dCMP_dom"/>
</dbReference>
<evidence type="ECO:0000256" key="3">
    <source>
        <dbReference type="ARBA" id="ARBA00022801"/>
    </source>
</evidence>
<dbReference type="GO" id="GO:0006220">
    <property type="term" value="P:pyrimidine nucleotide metabolic process"/>
    <property type="evidence" value="ECO:0007669"/>
    <property type="project" value="InterPro"/>
</dbReference>
<dbReference type="PIRSF" id="PIRSF006019">
    <property type="entry name" value="dCMP_deaminase"/>
    <property type="match status" value="1"/>
</dbReference>
<dbReference type="GO" id="GO:0005737">
    <property type="term" value="C:cytoplasm"/>
    <property type="evidence" value="ECO:0007669"/>
    <property type="project" value="TreeGrafter"/>
</dbReference>
<dbReference type="Pfam" id="PF00383">
    <property type="entry name" value="dCMP_cyt_deam_1"/>
    <property type="match status" value="1"/>
</dbReference>
<dbReference type="Gene3D" id="3.40.140.10">
    <property type="entry name" value="Cytidine Deaminase, domain 2"/>
    <property type="match status" value="1"/>
</dbReference>
<feature type="non-terminal residue" evidence="6">
    <location>
        <position position="1"/>
    </location>
</feature>
<organism evidence="6">
    <name type="scientific">marine metagenome</name>
    <dbReference type="NCBI Taxonomy" id="408172"/>
    <lineage>
        <taxon>unclassified sequences</taxon>
        <taxon>metagenomes</taxon>
        <taxon>ecological metagenomes</taxon>
    </lineage>
</organism>
<dbReference type="InterPro" id="IPR016192">
    <property type="entry name" value="APOBEC/CMP_deaminase_Zn-bd"/>
</dbReference>